<feature type="domain" description="PPIase cyclophilin-type" evidence="6">
    <location>
        <begin position="80"/>
        <end position="241"/>
    </location>
</feature>
<dbReference type="InterPro" id="IPR002130">
    <property type="entry name" value="Cyclophilin-type_PPIase_dom"/>
</dbReference>
<keyword evidence="2 4" id="KW-0697">Rotamase</keyword>
<dbReference type="InterPro" id="IPR020892">
    <property type="entry name" value="Cyclophilin-type_PPIase_CS"/>
</dbReference>
<dbReference type="EC" id="5.2.1.8" evidence="4"/>
<comment type="similarity">
    <text evidence="1 4">Belongs to the cyclophilin-type PPIase family.</text>
</comment>
<comment type="function">
    <text evidence="4">PPIases accelerate the folding of proteins. It catalyzes the cis-trans isomerization of proline imidic peptide bonds in oligopeptides.</text>
</comment>
<evidence type="ECO:0000256" key="4">
    <source>
        <dbReference type="RuleBase" id="RU363019"/>
    </source>
</evidence>
<dbReference type="PROSITE" id="PS50072">
    <property type="entry name" value="CSA_PPIASE_2"/>
    <property type="match status" value="1"/>
</dbReference>
<evidence type="ECO:0000313" key="7">
    <source>
        <dbReference type="EMBL" id="MBO0331770.1"/>
    </source>
</evidence>
<dbReference type="Proteomes" id="UP000664163">
    <property type="component" value="Unassembled WGS sequence"/>
</dbReference>
<dbReference type="PROSITE" id="PS51257">
    <property type="entry name" value="PROKAR_LIPOPROTEIN"/>
    <property type="match status" value="1"/>
</dbReference>
<dbReference type="PRINTS" id="PR00153">
    <property type="entry name" value="CSAPPISMRASE"/>
</dbReference>
<evidence type="ECO:0000259" key="6">
    <source>
        <dbReference type="PROSITE" id="PS50072"/>
    </source>
</evidence>
<dbReference type="PANTHER" id="PTHR45625:SF4">
    <property type="entry name" value="PEPTIDYLPROLYL ISOMERASE DOMAIN AND WD REPEAT-CONTAINING PROTEIN 1"/>
    <property type="match status" value="1"/>
</dbReference>
<evidence type="ECO:0000313" key="8">
    <source>
        <dbReference type="Proteomes" id="UP000664163"/>
    </source>
</evidence>
<dbReference type="SUPFAM" id="SSF50891">
    <property type="entry name" value="Cyclophilin-like"/>
    <property type="match status" value="1"/>
</dbReference>
<name>A0ABS3EZS9_9FLAO</name>
<protein>
    <recommendedName>
        <fullName evidence="4">Peptidyl-prolyl cis-trans isomerase</fullName>
        <shortName evidence="4">PPIase</shortName>
        <ecNumber evidence="4">5.2.1.8</ecNumber>
    </recommendedName>
</protein>
<dbReference type="CDD" id="cd00317">
    <property type="entry name" value="cyclophilin"/>
    <property type="match status" value="1"/>
</dbReference>
<feature type="region of interest" description="Disordered" evidence="5">
    <location>
        <begin position="157"/>
        <end position="177"/>
    </location>
</feature>
<dbReference type="Gene3D" id="2.40.100.10">
    <property type="entry name" value="Cyclophilin-like"/>
    <property type="match status" value="1"/>
</dbReference>
<evidence type="ECO:0000256" key="3">
    <source>
        <dbReference type="ARBA" id="ARBA00023235"/>
    </source>
</evidence>
<evidence type="ECO:0000256" key="2">
    <source>
        <dbReference type="ARBA" id="ARBA00023110"/>
    </source>
</evidence>
<dbReference type="RefSeq" id="WP_207072114.1">
    <property type="nucleotide sequence ID" value="NZ_JAFLND010000004.1"/>
</dbReference>
<comment type="caution">
    <text evidence="7">The sequence shown here is derived from an EMBL/GenBank/DDBJ whole genome shotgun (WGS) entry which is preliminary data.</text>
</comment>
<gene>
    <name evidence="7" type="ORF">J0X13_14515</name>
</gene>
<dbReference type="PANTHER" id="PTHR45625">
    <property type="entry name" value="PEPTIDYL-PROLYL CIS-TRANS ISOMERASE-RELATED"/>
    <property type="match status" value="1"/>
</dbReference>
<organism evidence="7 8">
    <name type="scientific">[Muricauda] lutisoli</name>
    <dbReference type="NCBI Taxonomy" id="2816035"/>
    <lineage>
        <taxon>Bacteria</taxon>
        <taxon>Pseudomonadati</taxon>
        <taxon>Bacteroidota</taxon>
        <taxon>Flavobacteriia</taxon>
        <taxon>Flavobacteriales</taxon>
        <taxon>Flavobacteriaceae</taxon>
        <taxon>Allomuricauda</taxon>
    </lineage>
</organism>
<evidence type="ECO:0000256" key="1">
    <source>
        <dbReference type="ARBA" id="ARBA00007365"/>
    </source>
</evidence>
<accession>A0ABS3EZS9</accession>
<proteinExistence type="inferred from homology"/>
<comment type="catalytic activity">
    <reaction evidence="4">
        <text>[protein]-peptidylproline (omega=180) = [protein]-peptidylproline (omega=0)</text>
        <dbReference type="Rhea" id="RHEA:16237"/>
        <dbReference type="Rhea" id="RHEA-COMP:10747"/>
        <dbReference type="Rhea" id="RHEA-COMP:10748"/>
        <dbReference type="ChEBI" id="CHEBI:83833"/>
        <dbReference type="ChEBI" id="CHEBI:83834"/>
        <dbReference type="EC" id="5.2.1.8"/>
    </reaction>
</comment>
<evidence type="ECO:0000256" key="5">
    <source>
        <dbReference type="SAM" id="MobiDB-lite"/>
    </source>
</evidence>
<dbReference type="PROSITE" id="PS00170">
    <property type="entry name" value="CSA_PPIASE_1"/>
    <property type="match status" value="1"/>
</dbReference>
<sequence length="242" mass="27649">MLLRQSALTTSILFLLFVSCGESPKKDKDKVQENIANTDTIPETEVDSTAIAEEEEEEEPFQLTEENAIDFFFDYSKKLKKDKVKITTTMGSFTVQLYDDVPYHKANFIYLARQKYFDSTQFHRVVKDFIIQGGNSDDRKTARKRGKIGRYLLPPDAKKGHKHHRGTISMPSSERDNPHKLASPYEFFIVVTDPGSYHLDGSYTPFGRVVEGMDVVDAINNVPVGDGDWPWQNIYILKTEVL</sequence>
<dbReference type="EMBL" id="JAFLND010000004">
    <property type="protein sequence ID" value="MBO0331770.1"/>
    <property type="molecule type" value="Genomic_DNA"/>
</dbReference>
<dbReference type="InterPro" id="IPR029000">
    <property type="entry name" value="Cyclophilin-like_dom_sf"/>
</dbReference>
<dbReference type="GO" id="GO:0016853">
    <property type="term" value="F:isomerase activity"/>
    <property type="evidence" value="ECO:0007669"/>
    <property type="project" value="UniProtKB-KW"/>
</dbReference>
<feature type="compositionally biased region" description="Basic and acidic residues" evidence="5">
    <location>
        <begin position="23"/>
        <end position="32"/>
    </location>
</feature>
<keyword evidence="3 4" id="KW-0413">Isomerase</keyword>
<reference evidence="7 8" key="1">
    <citation type="submission" date="2021-03" db="EMBL/GenBank/DDBJ databases">
        <title>Muricauda sp. CAU 1631 isolated from Incheon.</title>
        <authorList>
            <person name="Kim W."/>
        </authorList>
    </citation>
    <scope>NUCLEOTIDE SEQUENCE [LARGE SCALE GENOMIC DNA]</scope>
    <source>
        <strain evidence="7 8">CAU 1631</strain>
    </source>
</reference>
<keyword evidence="8" id="KW-1185">Reference proteome</keyword>
<dbReference type="Pfam" id="PF00160">
    <property type="entry name" value="Pro_isomerase"/>
    <property type="match status" value="1"/>
</dbReference>
<dbReference type="InterPro" id="IPR044666">
    <property type="entry name" value="Cyclophilin_A-like"/>
</dbReference>
<feature type="region of interest" description="Disordered" evidence="5">
    <location>
        <begin position="23"/>
        <end position="46"/>
    </location>
</feature>